<protein>
    <recommendedName>
        <fullName evidence="1">Phosphodiester glycosidase domain-containing protein</fullName>
    </recommendedName>
</protein>
<dbReference type="RefSeq" id="WP_093921339.1">
    <property type="nucleotide sequence ID" value="NZ_FONW01000013.1"/>
</dbReference>
<keyword evidence="3" id="KW-1185">Reference proteome</keyword>
<dbReference type="Proteomes" id="UP000198964">
    <property type="component" value="Unassembled WGS sequence"/>
</dbReference>
<dbReference type="AlphaFoldDB" id="A0A1I2KZY2"/>
<evidence type="ECO:0000313" key="2">
    <source>
        <dbReference type="EMBL" id="SFF70476.1"/>
    </source>
</evidence>
<dbReference type="EMBL" id="FONW01000013">
    <property type="protein sequence ID" value="SFF70476.1"/>
    <property type="molecule type" value="Genomic_DNA"/>
</dbReference>
<name>A0A1I2KZY2_9BACT</name>
<feature type="domain" description="Phosphodiester glycosidase" evidence="1">
    <location>
        <begin position="256"/>
        <end position="405"/>
    </location>
</feature>
<dbReference type="PANTHER" id="PTHR40446:SF2">
    <property type="entry name" value="N-ACETYLGLUCOSAMINE-1-PHOSPHODIESTER ALPHA-N-ACETYLGLUCOSAMINIDASE"/>
    <property type="match status" value="1"/>
</dbReference>
<dbReference type="Pfam" id="PF09992">
    <property type="entry name" value="NAGPA"/>
    <property type="match status" value="1"/>
</dbReference>
<evidence type="ECO:0000259" key="1">
    <source>
        <dbReference type="Pfam" id="PF09992"/>
    </source>
</evidence>
<gene>
    <name evidence="2" type="ORF">SAMN05216283_11384</name>
</gene>
<proteinExistence type="predicted"/>
<dbReference type="PANTHER" id="PTHR40446">
    <property type="entry name" value="N-ACETYLGLUCOSAMINE-1-PHOSPHODIESTER ALPHA-N-ACETYLGLUCOSAMINIDASE"/>
    <property type="match status" value="1"/>
</dbReference>
<reference evidence="2 3" key="1">
    <citation type="submission" date="2016-10" db="EMBL/GenBank/DDBJ databases">
        <authorList>
            <person name="de Groot N.N."/>
        </authorList>
    </citation>
    <scope>NUCLEOTIDE SEQUENCE [LARGE SCALE GENOMIC DNA]</scope>
    <source>
        <strain evidence="2 3">CGMCC 1.9156</strain>
    </source>
</reference>
<dbReference type="InterPro" id="IPR018711">
    <property type="entry name" value="NAGPA"/>
</dbReference>
<evidence type="ECO:0000313" key="3">
    <source>
        <dbReference type="Proteomes" id="UP000198964"/>
    </source>
</evidence>
<sequence>MRRYIVYLSVLIVLSLFTNCKEDKLYITDEPGYTFETVETTELENGSKLLHIQEDKTPWNIYAIEIDLTNPKNQIELAPANDMAAWGEIVNKETLASIVERKEANGEKVIAGINGDFFHMELGLQFVTTVHNGDIYSSGITTQPHAALFVDDQGVPYINLANLQSKLLIGNKERLINSYNGTRLADYLVVYDGKMKDGNNQSGANKWGAEVLVEQVGSKADYVNSTTEYKVLEVDNTMDDVRITMTDPEKQLILSGHGTAREYIMNLTAGEVVKIENSYAGMDESIKIREVAGGWGHIVKEGMNNSIQAIQIEGTMAHENQRHPRSCIAYNKDKTKFYMVVIEGRSELSKGMSLDEMAYFLNKKFDVWDALNLDGGGSSTLMHGSETINALSDGAQRATANSIIVVSK</sequence>
<organism evidence="2 3">
    <name type="scientific">Sunxiuqinia elliptica</name>
    <dbReference type="NCBI Taxonomy" id="655355"/>
    <lineage>
        <taxon>Bacteria</taxon>
        <taxon>Pseudomonadati</taxon>
        <taxon>Bacteroidota</taxon>
        <taxon>Bacteroidia</taxon>
        <taxon>Marinilabiliales</taxon>
        <taxon>Prolixibacteraceae</taxon>
        <taxon>Sunxiuqinia</taxon>
    </lineage>
</organism>
<accession>A0A1I2KZY2</accession>